<protein>
    <submittedName>
        <fullName evidence="6">MAPEG family protein</fullName>
    </submittedName>
</protein>
<organism evidence="6 7">
    <name type="scientific">Pelagovum pacificum</name>
    <dbReference type="NCBI Taxonomy" id="2588711"/>
    <lineage>
        <taxon>Bacteria</taxon>
        <taxon>Pseudomonadati</taxon>
        <taxon>Pseudomonadota</taxon>
        <taxon>Alphaproteobacteria</taxon>
        <taxon>Rhodobacterales</taxon>
        <taxon>Paracoccaceae</taxon>
        <taxon>Pelagovum</taxon>
    </lineage>
</organism>
<evidence type="ECO:0000256" key="4">
    <source>
        <dbReference type="ARBA" id="ARBA00023136"/>
    </source>
</evidence>
<dbReference type="OrthoDB" id="7744558at2"/>
<evidence type="ECO:0000313" key="7">
    <source>
        <dbReference type="Proteomes" id="UP000314011"/>
    </source>
</evidence>
<dbReference type="Proteomes" id="UP000314011">
    <property type="component" value="Unassembled WGS sequence"/>
</dbReference>
<dbReference type="Gene3D" id="1.20.120.550">
    <property type="entry name" value="Membrane associated eicosanoid/glutathione metabolism-like domain"/>
    <property type="match status" value="1"/>
</dbReference>
<feature type="transmembrane region" description="Helical" evidence="5">
    <location>
        <begin position="118"/>
        <end position="139"/>
    </location>
</feature>
<dbReference type="AlphaFoldDB" id="A0A5C5GD00"/>
<dbReference type="RefSeq" id="WP_140193365.1">
    <property type="nucleotide sequence ID" value="NZ_CP065915.1"/>
</dbReference>
<comment type="caution">
    <text evidence="6">The sequence shown here is derived from an EMBL/GenBank/DDBJ whole genome shotgun (WGS) entry which is preliminary data.</text>
</comment>
<gene>
    <name evidence="6" type="ORF">FHY64_05235</name>
</gene>
<comment type="subcellular location">
    <subcellularLocation>
        <location evidence="1">Membrane</location>
    </subcellularLocation>
</comment>
<feature type="transmembrane region" description="Helical" evidence="5">
    <location>
        <begin position="60"/>
        <end position="79"/>
    </location>
</feature>
<evidence type="ECO:0000256" key="5">
    <source>
        <dbReference type="SAM" id="Phobius"/>
    </source>
</evidence>
<evidence type="ECO:0000313" key="6">
    <source>
        <dbReference type="EMBL" id="TNY32685.1"/>
    </source>
</evidence>
<keyword evidence="2 5" id="KW-0812">Transmembrane</keyword>
<name>A0A5C5GD00_9RHOB</name>
<evidence type="ECO:0000256" key="1">
    <source>
        <dbReference type="ARBA" id="ARBA00004370"/>
    </source>
</evidence>
<keyword evidence="7" id="KW-1185">Reference proteome</keyword>
<feature type="transmembrane region" description="Helical" evidence="5">
    <location>
        <begin position="85"/>
        <end position="106"/>
    </location>
</feature>
<dbReference type="EMBL" id="VFFF01000001">
    <property type="protein sequence ID" value="TNY32685.1"/>
    <property type="molecule type" value="Genomic_DNA"/>
</dbReference>
<sequence length="140" mass="14852">MVEEYFAAYGLSLVGIALYALIGQVLGPMSAVRKGKAGLAPGATPDPDYASADYRLDRSYLSTVEMLAYFAPIVFAAILAGVSPVMVGLLVWISLALRIAAVFVYIRGMGQGYSGLRTNLIVGHSLCTFLLLILTVFAAL</sequence>
<dbReference type="InterPro" id="IPR001129">
    <property type="entry name" value="Membr-assoc_MAPEG"/>
</dbReference>
<dbReference type="InterPro" id="IPR023352">
    <property type="entry name" value="MAPEG-like_dom_sf"/>
</dbReference>
<accession>A0A5C5GD00</accession>
<dbReference type="SUPFAM" id="SSF161084">
    <property type="entry name" value="MAPEG domain-like"/>
    <property type="match status" value="1"/>
</dbReference>
<feature type="transmembrane region" description="Helical" evidence="5">
    <location>
        <begin position="6"/>
        <end position="26"/>
    </location>
</feature>
<dbReference type="Pfam" id="PF01124">
    <property type="entry name" value="MAPEG"/>
    <property type="match status" value="1"/>
</dbReference>
<keyword evidence="3 5" id="KW-1133">Transmembrane helix</keyword>
<evidence type="ECO:0000256" key="3">
    <source>
        <dbReference type="ARBA" id="ARBA00022989"/>
    </source>
</evidence>
<reference evidence="6 7" key="1">
    <citation type="submission" date="2019-06" db="EMBL/GenBank/DDBJ databases">
        <title>Genome of new Rhodobacteraceae sp. SM1903.</title>
        <authorList>
            <person name="Ren X."/>
        </authorList>
    </citation>
    <scope>NUCLEOTIDE SEQUENCE [LARGE SCALE GENOMIC DNA]</scope>
    <source>
        <strain evidence="6 7">SM1903</strain>
    </source>
</reference>
<keyword evidence="4 5" id="KW-0472">Membrane</keyword>
<proteinExistence type="predicted"/>
<evidence type="ECO:0000256" key="2">
    <source>
        <dbReference type="ARBA" id="ARBA00022692"/>
    </source>
</evidence>
<dbReference type="GO" id="GO:0016020">
    <property type="term" value="C:membrane"/>
    <property type="evidence" value="ECO:0007669"/>
    <property type="project" value="UniProtKB-SubCell"/>
</dbReference>